<dbReference type="AlphaFoldDB" id="A0A1C0A7P8"/>
<feature type="transmembrane region" description="Helical" evidence="1">
    <location>
        <begin position="45"/>
        <end position="73"/>
    </location>
</feature>
<sequence>METVNNITVIFLTGLVIKLMDDYLDQEIDRMNGRRTLAMRLDRGTLPYALILLTFAVLIEYQLTIALFWSSYVVGMGMDTNRLPTGLKSYQEVMIMLILGFLVLDYRLFLFSISIITFIQLSDDYIDYYLEEYISRDNFINYLGKVGTILLATIALMIALTIDWQMSILVVLIANIVVWILHR</sequence>
<keyword evidence="3" id="KW-1185">Reference proteome</keyword>
<evidence type="ECO:0000313" key="3">
    <source>
        <dbReference type="Proteomes" id="UP000093514"/>
    </source>
</evidence>
<reference evidence="3" key="1">
    <citation type="submission" date="2016-07" db="EMBL/GenBank/DDBJ databases">
        <authorList>
            <person name="Florea S."/>
            <person name="Webb J.S."/>
            <person name="Jaromczyk J."/>
            <person name="Schardl C.L."/>
        </authorList>
    </citation>
    <scope>NUCLEOTIDE SEQUENCE [LARGE SCALE GENOMIC DNA]</scope>
    <source>
        <strain evidence="3">Z6</strain>
    </source>
</reference>
<keyword evidence="1" id="KW-1133">Transmembrane helix</keyword>
<keyword evidence="1" id="KW-0812">Transmembrane</keyword>
<name>A0A1C0A7P8_9FIRM</name>
<gene>
    <name evidence="2" type="ORF">U472_09520</name>
</gene>
<dbReference type="OrthoDB" id="1680253at2"/>
<feature type="transmembrane region" description="Helical" evidence="1">
    <location>
        <begin position="164"/>
        <end position="181"/>
    </location>
</feature>
<accession>A0A1C0A7P8</accession>
<feature type="transmembrane region" description="Helical" evidence="1">
    <location>
        <begin position="93"/>
        <end position="119"/>
    </location>
</feature>
<evidence type="ECO:0000313" key="2">
    <source>
        <dbReference type="EMBL" id="OCL26241.1"/>
    </source>
</evidence>
<evidence type="ECO:0000256" key="1">
    <source>
        <dbReference type="SAM" id="Phobius"/>
    </source>
</evidence>
<comment type="caution">
    <text evidence="2">The sequence shown here is derived from an EMBL/GenBank/DDBJ whole genome shotgun (WGS) entry which is preliminary data.</text>
</comment>
<protein>
    <submittedName>
        <fullName evidence="2">Uncharacterized protein</fullName>
    </submittedName>
</protein>
<keyword evidence="1" id="KW-0472">Membrane</keyword>
<organism evidence="2 3">
    <name type="scientific">Orenia metallireducens</name>
    <dbReference type="NCBI Taxonomy" id="1413210"/>
    <lineage>
        <taxon>Bacteria</taxon>
        <taxon>Bacillati</taxon>
        <taxon>Bacillota</taxon>
        <taxon>Clostridia</taxon>
        <taxon>Halanaerobiales</taxon>
        <taxon>Halobacteroidaceae</taxon>
        <taxon>Orenia</taxon>
    </lineage>
</organism>
<dbReference type="RefSeq" id="WP_068717870.1">
    <property type="nucleotide sequence ID" value="NZ_LWDV01000009.1"/>
</dbReference>
<dbReference type="Proteomes" id="UP000093514">
    <property type="component" value="Unassembled WGS sequence"/>
</dbReference>
<dbReference type="EMBL" id="LWDV01000009">
    <property type="protein sequence ID" value="OCL26241.1"/>
    <property type="molecule type" value="Genomic_DNA"/>
</dbReference>
<reference evidence="2 3" key="2">
    <citation type="submission" date="2016-08" db="EMBL/GenBank/DDBJ databases">
        <title>Orenia metallireducens sp. nov. strain Z6, a Novel Metal-reducing Firmicute from the Deep Subsurface.</title>
        <authorList>
            <person name="Maxim B.I."/>
            <person name="Kenneth K."/>
            <person name="Flynn T.M."/>
            <person name="Oloughlin E.J."/>
            <person name="Locke R.A."/>
            <person name="Weber J.R."/>
            <person name="Egan S.M."/>
            <person name="Mackie R.I."/>
            <person name="Cann I.K."/>
        </authorList>
    </citation>
    <scope>NUCLEOTIDE SEQUENCE [LARGE SCALE GENOMIC DNA]</scope>
    <source>
        <strain evidence="2 3">Z6</strain>
    </source>
</reference>
<proteinExistence type="predicted"/>
<feature type="transmembrane region" description="Helical" evidence="1">
    <location>
        <begin position="139"/>
        <end position="158"/>
    </location>
</feature>